<accession>A0ABQ1LHL2</accession>
<protein>
    <recommendedName>
        <fullName evidence="4">Lipoprotein</fullName>
    </recommendedName>
</protein>
<sequence>MKKLTLLKVIIAAIFCSSCTTYLVTTDSLTTQLAQVDSAALTPVTVRGPLGEKYNYLANPIDIIKVTDKKGNEAELVNKPSIEIRLTETSGKKTIFYFDRIIIEDNKLYGVQSRFMSAMSKSIPLDQIAKIEIQDGKKNFNYVTK</sequence>
<evidence type="ECO:0008006" key="4">
    <source>
        <dbReference type="Google" id="ProtNLM"/>
    </source>
</evidence>
<feature type="chain" id="PRO_5045747012" description="Lipoprotein" evidence="1">
    <location>
        <begin position="24"/>
        <end position="145"/>
    </location>
</feature>
<evidence type="ECO:0000313" key="2">
    <source>
        <dbReference type="EMBL" id="GGC22828.1"/>
    </source>
</evidence>
<comment type="caution">
    <text evidence="2">The sequence shown here is derived from an EMBL/GenBank/DDBJ whole genome shotgun (WGS) entry which is preliminary data.</text>
</comment>
<keyword evidence="3" id="KW-1185">Reference proteome</keyword>
<dbReference type="Proteomes" id="UP000636010">
    <property type="component" value="Unassembled WGS sequence"/>
</dbReference>
<dbReference type="EMBL" id="BMEC01000001">
    <property type="protein sequence ID" value="GGC22828.1"/>
    <property type="molecule type" value="Genomic_DNA"/>
</dbReference>
<name>A0ABQ1LHL2_9BACT</name>
<gene>
    <name evidence="2" type="ORF">GCM10011506_05190</name>
</gene>
<evidence type="ECO:0000256" key="1">
    <source>
        <dbReference type="SAM" id="SignalP"/>
    </source>
</evidence>
<feature type="signal peptide" evidence="1">
    <location>
        <begin position="1"/>
        <end position="23"/>
    </location>
</feature>
<reference evidence="3" key="1">
    <citation type="journal article" date="2019" name="Int. J. Syst. Evol. Microbiol.">
        <title>The Global Catalogue of Microorganisms (GCM) 10K type strain sequencing project: providing services to taxonomists for standard genome sequencing and annotation.</title>
        <authorList>
            <consortium name="The Broad Institute Genomics Platform"/>
            <consortium name="The Broad Institute Genome Sequencing Center for Infectious Disease"/>
            <person name="Wu L."/>
            <person name="Ma J."/>
        </authorList>
    </citation>
    <scope>NUCLEOTIDE SEQUENCE [LARGE SCALE GENOMIC DNA]</scope>
    <source>
        <strain evidence="3">CGMCC 1.10832</strain>
    </source>
</reference>
<organism evidence="2 3">
    <name type="scientific">Marivirga lumbricoides</name>
    <dbReference type="NCBI Taxonomy" id="1046115"/>
    <lineage>
        <taxon>Bacteria</taxon>
        <taxon>Pseudomonadati</taxon>
        <taxon>Bacteroidota</taxon>
        <taxon>Cytophagia</taxon>
        <taxon>Cytophagales</taxon>
        <taxon>Marivirgaceae</taxon>
        <taxon>Marivirga</taxon>
    </lineage>
</organism>
<proteinExistence type="predicted"/>
<evidence type="ECO:0000313" key="3">
    <source>
        <dbReference type="Proteomes" id="UP000636010"/>
    </source>
</evidence>
<keyword evidence="1" id="KW-0732">Signal</keyword>
<dbReference type="RefSeq" id="WP_188460231.1">
    <property type="nucleotide sequence ID" value="NZ_BAABHU010000001.1"/>
</dbReference>